<protein>
    <submittedName>
        <fullName evidence="2">Uncharacterized protein</fullName>
    </submittedName>
</protein>
<evidence type="ECO:0000313" key="2">
    <source>
        <dbReference type="EMBL" id="KAK4126069.1"/>
    </source>
</evidence>
<proteinExistence type="predicted"/>
<gene>
    <name evidence="2" type="ORF">N657DRAFT_679075</name>
</gene>
<dbReference type="RefSeq" id="XP_062649840.1">
    <property type="nucleotide sequence ID" value="XM_062796140.1"/>
</dbReference>
<name>A0AAN6Z6J8_9PEZI</name>
<accession>A0AAN6Z6J8</accession>
<comment type="caution">
    <text evidence="2">The sequence shown here is derived from an EMBL/GenBank/DDBJ whole genome shotgun (WGS) entry which is preliminary data.</text>
</comment>
<dbReference type="EMBL" id="MU853225">
    <property type="protein sequence ID" value="KAK4126069.1"/>
    <property type="molecule type" value="Genomic_DNA"/>
</dbReference>
<feature type="region of interest" description="Disordered" evidence="1">
    <location>
        <begin position="1"/>
        <end position="76"/>
    </location>
</feature>
<feature type="compositionally biased region" description="Basic and acidic residues" evidence="1">
    <location>
        <begin position="52"/>
        <end position="64"/>
    </location>
</feature>
<reference evidence="2" key="1">
    <citation type="journal article" date="2023" name="Mol. Phylogenet. Evol.">
        <title>Genome-scale phylogeny and comparative genomics of the fungal order Sordariales.</title>
        <authorList>
            <person name="Hensen N."/>
            <person name="Bonometti L."/>
            <person name="Westerberg I."/>
            <person name="Brannstrom I.O."/>
            <person name="Guillou S."/>
            <person name="Cros-Aarteil S."/>
            <person name="Calhoun S."/>
            <person name="Haridas S."/>
            <person name="Kuo A."/>
            <person name="Mondo S."/>
            <person name="Pangilinan J."/>
            <person name="Riley R."/>
            <person name="LaButti K."/>
            <person name="Andreopoulos B."/>
            <person name="Lipzen A."/>
            <person name="Chen C."/>
            <person name="Yan M."/>
            <person name="Daum C."/>
            <person name="Ng V."/>
            <person name="Clum A."/>
            <person name="Steindorff A."/>
            <person name="Ohm R.A."/>
            <person name="Martin F."/>
            <person name="Silar P."/>
            <person name="Natvig D.O."/>
            <person name="Lalanne C."/>
            <person name="Gautier V."/>
            <person name="Ament-Velasquez S.L."/>
            <person name="Kruys A."/>
            <person name="Hutchinson M.I."/>
            <person name="Powell A.J."/>
            <person name="Barry K."/>
            <person name="Miller A.N."/>
            <person name="Grigoriev I.V."/>
            <person name="Debuchy R."/>
            <person name="Gladieux P."/>
            <person name="Hiltunen Thoren M."/>
            <person name="Johannesson H."/>
        </authorList>
    </citation>
    <scope>NUCLEOTIDE SEQUENCE</scope>
    <source>
        <strain evidence="2">CBS 731.68</strain>
    </source>
</reference>
<dbReference type="Proteomes" id="UP001302602">
    <property type="component" value="Unassembled WGS sequence"/>
</dbReference>
<evidence type="ECO:0000256" key="1">
    <source>
        <dbReference type="SAM" id="MobiDB-lite"/>
    </source>
</evidence>
<feature type="compositionally biased region" description="Polar residues" evidence="1">
    <location>
        <begin position="7"/>
        <end position="25"/>
    </location>
</feature>
<reference evidence="2" key="2">
    <citation type="submission" date="2023-05" db="EMBL/GenBank/DDBJ databases">
        <authorList>
            <consortium name="Lawrence Berkeley National Laboratory"/>
            <person name="Steindorff A."/>
            <person name="Hensen N."/>
            <person name="Bonometti L."/>
            <person name="Westerberg I."/>
            <person name="Brannstrom I.O."/>
            <person name="Guillou S."/>
            <person name="Cros-Aarteil S."/>
            <person name="Calhoun S."/>
            <person name="Haridas S."/>
            <person name="Kuo A."/>
            <person name="Mondo S."/>
            <person name="Pangilinan J."/>
            <person name="Riley R."/>
            <person name="Labutti K."/>
            <person name="Andreopoulos B."/>
            <person name="Lipzen A."/>
            <person name="Chen C."/>
            <person name="Yanf M."/>
            <person name="Daum C."/>
            <person name="Ng V."/>
            <person name="Clum A."/>
            <person name="Ohm R."/>
            <person name="Martin F."/>
            <person name="Silar P."/>
            <person name="Natvig D."/>
            <person name="Lalanne C."/>
            <person name="Gautier V."/>
            <person name="Ament-Velasquez S.L."/>
            <person name="Kruys A."/>
            <person name="Hutchinson M.I."/>
            <person name="Powell A.J."/>
            <person name="Barry K."/>
            <person name="Miller A.N."/>
            <person name="Grigoriev I.V."/>
            <person name="Debuchy R."/>
            <person name="Gladieux P."/>
            <person name="Thoren M.H."/>
            <person name="Johannesson H."/>
        </authorList>
    </citation>
    <scope>NUCLEOTIDE SEQUENCE</scope>
    <source>
        <strain evidence="2">CBS 731.68</strain>
    </source>
</reference>
<dbReference type="AlphaFoldDB" id="A0AAN6Z6J8"/>
<sequence length="110" mass="11929">MAENRKQSIVSTDSAASPTAQQFPTPGQGVADPRADTATAPKSPIGPTSPTIRDERRASDEWDASKVPPSRFQKRKGSIYAVPGSRDGRVDHDTSLKFHEKLVKMGIVKK</sequence>
<keyword evidence="3" id="KW-1185">Reference proteome</keyword>
<evidence type="ECO:0000313" key="3">
    <source>
        <dbReference type="Proteomes" id="UP001302602"/>
    </source>
</evidence>
<organism evidence="2 3">
    <name type="scientific">Parathielavia appendiculata</name>
    <dbReference type="NCBI Taxonomy" id="2587402"/>
    <lineage>
        <taxon>Eukaryota</taxon>
        <taxon>Fungi</taxon>
        <taxon>Dikarya</taxon>
        <taxon>Ascomycota</taxon>
        <taxon>Pezizomycotina</taxon>
        <taxon>Sordariomycetes</taxon>
        <taxon>Sordariomycetidae</taxon>
        <taxon>Sordariales</taxon>
        <taxon>Chaetomiaceae</taxon>
        <taxon>Parathielavia</taxon>
    </lineage>
</organism>
<dbReference type="GeneID" id="87832908"/>